<dbReference type="PATRIC" id="fig|74031.6.peg.2788"/>
<gene>
    <name evidence="3" type="ORF">ROTO_27380</name>
</gene>
<dbReference type="PANTHER" id="PTHR43283:SF11">
    <property type="entry name" value="BETA-LACTAMASE-RELATED DOMAIN-CONTAINING PROTEIN"/>
    <property type="match status" value="1"/>
</dbReference>
<dbReference type="SUPFAM" id="SSF56601">
    <property type="entry name" value="beta-lactamase/transpeptidase-like"/>
    <property type="match status" value="1"/>
</dbReference>
<evidence type="ECO:0000313" key="4">
    <source>
        <dbReference type="Proteomes" id="UP000037046"/>
    </source>
</evidence>
<keyword evidence="4" id="KW-1185">Reference proteome</keyword>
<dbReference type="EMBL" id="LGVV01000042">
    <property type="protein sequence ID" value="KNX40733.1"/>
    <property type="molecule type" value="Genomic_DNA"/>
</dbReference>
<keyword evidence="1" id="KW-0378">Hydrolase</keyword>
<organism evidence="3 4">
    <name type="scientific">Roseovarius tolerans</name>
    <dbReference type="NCBI Taxonomy" id="74031"/>
    <lineage>
        <taxon>Bacteria</taxon>
        <taxon>Pseudomonadati</taxon>
        <taxon>Pseudomonadota</taxon>
        <taxon>Alphaproteobacteria</taxon>
        <taxon>Rhodobacterales</taxon>
        <taxon>Roseobacteraceae</taxon>
        <taxon>Roseovarius</taxon>
    </lineage>
</organism>
<dbReference type="InterPro" id="IPR012338">
    <property type="entry name" value="Beta-lactam/transpept-like"/>
</dbReference>
<dbReference type="Gene3D" id="3.40.710.10">
    <property type="entry name" value="DD-peptidase/beta-lactamase superfamily"/>
    <property type="match status" value="1"/>
</dbReference>
<dbReference type="Proteomes" id="UP000037046">
    <property type="component" value="Unassembled WGS sequence"/>
</dbReference>
<dbReference type="AlphaFoldDB" id="A0A0L6CT87"/>
<evidence type="ECO:0000313" key="3">
    <source>
        <dbReference type="EMBL" id="KNX40733.1"/>
    </source>
</evidence>
<accession>A0A0L6CT87</accession>
<dbReference type="InterPro" id="IPR001466">
    <property type="entry name" value="Beta-lactam-related"/>
</dbReference>
<comment type="caution">
    <text evidence="3">The sequence shown here is derived from an EMBL/GenBank/DDBJ whole genome shotgun (WGS) entry which is preliminary data.</text>
</comment>
<feature type="domain" description="Beta-lactamase-related" evidence="2">
    <location>
        <begin position="58"/>
        <end position="336"/>
    </location>
</feature>
<evidence type="ECO:0000256" key="1">
    <source>
        <dbReference type="ARBA" id="ARBA00022801"/>
    </source>
</evidence>
<protein>
    <submittedName>
        <fullName evidence="3">Beta-lactamase</fullName>
    </submittedName>
</protein>
<evidence type="ECO:0000259" key="2">
    <source>
        <dbReference type="Pfam" id="PF00144"/>
    </source>
</evidence>
<reference evidence="4" key="1">
    <citation type="submission" date="2015-07" db="EMBL/GenBank/DDBJ databases">
        <title>Draft Genome Sequence of Roseovarius tolerans EL-164, a producer of N-Acylated Alanine Methyl Esters (NAMEs).</title>
        <authorList>
            <person name="Voget S."/>
            <person name="Bruns H."/>
            <person name="Wagner-Doebler I."/>
            <person name="Schulz S."/>
            <person name="Daniel R."/>
        </authorList>
    </citation>
    <scope>NUCLEOTIDE SEQUENCE [LARGE SCALE GENOMIC DNA]</scope>
    <source>
        <strain evidence="4">EL-164</strain>
    </source>
</reference>
<dbReference type="OrthoDB" id="9814204at2"/>
<dbReference type="Pfam" id="PF00144">
    <property type="entry name" value="Beta-lactamase"/>
    <property type="match status" value="1"/>
</dbReference>
<dbReference type="GO" id="GO:0016787">
    <property type="term" value="F:hydrolase activity"/>
    <property type="evidence" value="ECO:0007669"/>
    <property type="project" value="UniProtKB-KW"/>
</dbReference>
<sequence length="357" mass="40027">MTSYAATPQLQTVVDFALAHETAWPRSMYYPDGSYVGNVEWNESGPWTEIIGPVAERGGPAGVILHGRERVAAWGDTGRADMTFSIAKSYLSVLAGLAAKDGLISDLDEPINHTVDGLYFASHHNSRITWRHMLQMNSEWRGEIFGKDDQVDHYRQIGVGADNSRKGQLREVGPPGSYYEYNDVRVNALAYALMSRFRRPLPEVLRERIMDRIGASDQWRWEGYSTSWIEIDGQRMQSVTGGGHWGGGLFISADDHARFGAFISQNGAWEGEQILPEDWMKQSLEPTPTLDKYGFLWWLNRGRDSNPKLPSTAFSALGAGGNCLWISPEQDLVAVMRWLNPANTQEFLEALVRAVSR</sequence>
<proteinExistence type="predicted"/>
<dbReference type="PANTHER" id="PTHR43283">
    <property type="entry name" value="BETA-LACTAMASE-RELATED"/>
    <property type="match status" value="1"/>
</dbReference>
<name>A0A0L6CT87_9RHOB</name>
<dbReference type="InterPro" id="IPR050789">
    <property type="entry name" value="Diverse_Enzym_Activities"/>
</dbReference>